<dbReference type="Gene3D" id="3.40.50.150">
    <property type="entry name" value="Vaccinia Virus protein VP39"/>
    <property type="match status" value="1"/>
</dbReference>
<evidence type="ECO:0000313" key="1">
    <source>
        <dbReference type="EMBL" id="MBB5696990.1"/>
    </source>
</evidence>
<dbReference type="Pfam" id="PF13489">
    <property type="entry name" value="Methyltransf_23"/>
    <property type="match status" value="1"/>
</dbReference>
<dbReference type="PANTHER" id="PTHR43861">
    <property type="entry name" value="TRANS-ACONITATE 2-METHYLTRANSFERASE-RELATED"/>
    <property type="match status" value="1"/>
</dbReference>
<evidence type="ECO:0000313" key="2">
    <source>
        <dbReference type="Proteomes" id="UP000557739"/>
    </source>
</evidence>
<keyword evidence="1" id="KW-0808">Transferase</keyword>
<gene>
    <name evidence="1" type="ORF">FHR19_000315</name>
</gene>
<comment type="caution">
    <text evidence="1">The sequence shown here is derived from an EMBL/GenBank/DDBJ whole genome shotgun (WGS) entry which is preliminary data.</text>
</comment>
<dbReference type="RefSeq" id="WP_184023568.1">
    <property type="nucleotide sequence ID" value="NZ_JACIJJ010000001.1"/>
</dbReference>
<accession>A0A7W9EHK8</accession>
<name>A0A7W9EHK8_9SPHN</name>
<dbReference type="EMBL" id="JACIJJ010000001">
    <property type="protein sequence ID" value="MBB5696990.1"/>
    <property type="molecule type" value="Genomic_DNA"/>
</dbReference>
<keyword evidence="1" id="KW-0489">Methyltransferase</keyword>
<dbReference type="SUPFAM" id="SSF53335">
    <property type="entry name" value="S-adenosyl-L-methionine-dependent methyltransferases"/>
    <property type="match status" value="1"/>
</dbReference>
<proteinExistence type="predicted"/>
<dbReference type="GO" id="GO:0008168">
    <property type="term" value="F:methyltransferase activity"/>
    <property type="evidence" value="ECO:0007669"/>
    <property type="project" value="UniProtKB-KW"/>
</dbReference>
<organism evidence="1 2">
    <name type="scientific">Sphingomonas yantingensis</name>
    <dbReference type="NCBI Taxonomy" id="1241761"/>
    <lineage>
        <taxon>Bacteria</taxon>
        <taxon>Pseudomonadati</taxon>
        <taxon>Pseudomonadota</taxon>
        <taxon>Alphaproteobacteria</taxon>
        <taxon>Sphingomonadales</taxon>
        <taxon>Sphingomonadaceae</taxon>
        <taxon>Sphingomonas</taxon>
    </lineage>
</organism>
<dbReference type="AlphaFoldDB" id="A0A7W9EHK8"/>
<dbReference type="Proteomes" id="UP000557739">
    <property type="component" value="Unassembled WGS sequence"/>
</dbReference>
<protein>
    <submittedName>
        <fullName evidence="1">SAM-dependent methyltransferase</fullName>
    </submittedName>
</protein>
<dbReference type="GO" id="GO:0032259">
    <property type="term" value="P:methylation"/>
    <property type="evidence" value="ECO:0007669"/>
    <property type="project" value="UniProtKB-KW"/>
</dbReference>
<reference evidence="1 2" key="1">
    <citation type="submission" date="2020-08" db="EMBL/GenBank/DDBJ databases">
        <title>Genomic Encyclopedia of Type Strains, Phase IV (KMG-IV): sequencing the most valuable type-strain genomes for metagenomic binning, comparative biology and taxonomic classification.</title>
        <authorList>
            <person name="Goeker M."/>
        </authorList>
    </citation>
    <scope>NUCLEOTIDE SEQUENCE [LARGE SCALE GENOMIC DNA]</scope>
    <source>
        <strain evidence="1 2">DSM 27244</strain>
    </source>
</reference>
<sequence>MIYEPRPSDAEISEKYAFIGGMGDATPSKSEDLERTALRARRVYKMLSKHMPHGATRVMDFGGGDGRLLKEFVERDFVCALVDYADRPIAGVTKIATTEKDIPVDQTFDAIVCSHVVEHLGSPLQCLMELRRSLADDGAMYVEVPYEVFDQLPAESEPVTHVNFFTPESLTNLLQEAGYEVVRCNIDLYPHPQGHWSLCVGAIARHGRGQKIRRKNGIAGLDRALKPSTGRRLAVRLARRFYPSVAKIRYGA</sequence>
<keyword evidence="2" id="KW-1185">Reference proteome</keyword>
<dbReference type="InterPro" id="IPR029063">
    <property type="entry name" value="SAM-dependent_MTases_sf"/>
</dbReference>